<evidence type="ECO:0000256" key="1">
    <source>
        <dbReference type="SAM" id="MobiDB-lite"/>
    </source>
</evidence>
<dbReference type="RefSeq" id="WP_183369231.1">
    <property type="nucleotide sequence ID" value="NZ_CAJEWD010000003.1"/>
</dbReference>
<dbReference type="EMBL" id="CAJEWD010000003">
    <property type="protein sequence ID" value="CAD2071073.1"/>
    <property type="molecule type" value="Genomic_DNA"/>
</dbReference>
<gene>
    <name evidence="2" type="ORF">JEODO184_00120</name>
</gene>
<name>A0A6V7R268_9STAP</name>
<proteinExistence type="predicted"/>
<feature type="compositionally biased region" description="Acidic residues" evidence="1">
    <location>
        <begin position="185"/>
        <end position="195"/>
    </location>
</feature>
<dbReference type="Gene3D" id="1.10.1660.10">
    <property type="match status" value="1"/>
</dbReference>
<feature type="compositionally biased region" description="Basic and acidic residues" evidence="1">
    <location>
        <begin position="211"/>
        <end position="223"/>
    </location>
</feature>
<feature type="compositionally biased region" description="Polar residues" evidence="1">
    <location>
        <begin position="224"/>
        <end position="246"/>
    </location>
</feature>
<feature type="compositionally biased region" description="Basic and acidic residues" evidence="1">
    <location>
        <begin position="255"/>
        <end position="277"/>
    </location>
</feature>
<sequence length="288" mass="33087">MSQSQNVIYYTTAQVTELVELSDQNVRKYVRMLEDRDYEVAKDEHNRRLFSKKDVKVLQEMIKIAKSPGNTLESAADEIIENIGSFEDDVVNQANQVTKISDSEISRLLALVLEKLDEIQNENKELKTNINSLVHRLEEYDRAALEYTPYEEDVHLPNEETNEELDEVAIDEEELKSTEPKEDNTAIEETEEISTTDESLKEDAPVVEEALQDKDDQESDKQENVTPTTEQTDSDKTQSPNVDMSQTEVEETTEKEETKTEQNLDHSEAEQVKEPKKGFFGRIASMFK</sequence>
<organism evidence="2 3">
    <name type="scientific">Jeotgalicoccus meleagridis</name>
    <dbReference type="NCBI Taxonomy" id="2759181"/>
    <lineage>
        <taxon>Bacteria</taxon>
        <taxon>Bacillati</taxon>
        <taxon>Bacillota</taxon>
        <taxon>Bacilli</taxon>
        <taxon>Bacillales</taxon>
        <taxon>Staphylococcaceae</taxon>
        <taxon>Jeotgalicoccus</taxon>
    </lineage>
</organism>
<dbReference type="InterPro" id="IPR009061">
    <property type="entry name" value="DNA-bd_dom_put_sf"/>
</dbReference>
<evidence type="ECO:0008006" key="4">
    <source>
        <dbReference type="Google" id="ProtNLM"/>
    </source>
</evidence>
<reference evidence="2 3" key="1">
    <citation type="submission" date="2020-07" db="EMBL/GenBank/DDBJ databases">
        <authorList>
            <person name="Criscuolo A."/>
        </authorList>
    </citation>
    <scope>NUCLEOTIDE SEQUENCE [LARGE SCALE GENOMIC DNA]</scope>
    <source>
        <strain evidence="2">CIP111649</strain>
    </source>
</reference>
<evidence type="ECO:0000313" key="3">
    <source>
        <dbReference type="Proteomes" id="UP000589351"/>
    </source>
</evidence>
<dbReference type="Proteomes" id="UP000589351">
    <property type="component" value="Unassembled WGS sequence"/>
</dbReference>
<keyword evidence="3" id="KW-1185">Reference proteome</keyword>
<dbReference type="SUPFAM" id="SSF46955">
    <property type="entry name" value="Putative DNA-binding domain"/>
    <property type="match status" value="1"/>
</dbReference>
<accession>A0A6V7R268</accession>
<comment type="caution">
    <text evidence="2">The sequence shown here is derived from an EMBL/GenBank/DDBJ whole genome shotgun (WGS) entry which is preliminary data.</text>
</comment>
<feature type="compositionally biased region" description="Acidic residues" evidence="1">
    <location>
        <begin position="160"/>
        <end position="174"/>
    </location>
</feature>
<protein>
    <recommendedName>
        <fullName evidence="4">HTH merR-type domain-containing protein</fullName>
    </recommendedName>
</protein>
<feature type="region of interest" description="Disordered" evidence="1">
    <location>
        <begin position="150"/>
        <end position="288"/>
    </location>
</feature>
<dbReference type="AlphaFoldDB" id="A0A6V7R268"/>
<feature type="compositionally biased region" description="Basic and acidic residues" evidence="1">
    <location>
        <begin position="175"/>
        <end position="184"/>
    </location>
</feature>
<evidence type="ECO:0000313" key="2">
    <source>
        <dbReference type="EMBL" id="CAD2071073.1"/>
    </source>
</evidence>